<evidence type="ECO:0008006" key="4">
    <source>
        <dbReference type="Google" id="ProtNLM"/>
    </source>
</evidence>
<dbReference type="EMBL" id="RJSF01000007">
    <property type="protein sequence ID" value="RNM16735.1"/>
    <property type="molecule type" value="Genomic_DNA"/>
</dbReference>
<protein>
    <recommendedName>
        <fullName evidence="4">Sulfotransferase family protein</fullName>
    </recommendedName>
</protein>
<feature type="region of interest" description="Disordered" evidence="1">
    <location>
        <begin position="370"/>
        <end position="390"/>
    </location>
</feature>
<sequence length="390" mass="42734">MSPAHPPRAFLHVGLPKTGTSYLQSLAWANLPELREQGLVVVPDPGPTAQGRPGAEVMLAARGRLKPERDALTAGEVLDRLAAEVADADEADVLLSQEQLAGCTRKQVRALLERFGDREVHVVVTARALSRQVPSAWQERVKTRSTVAFEDFLVAVRDRTEDAKGFWRNQDLPAALARWGHTLPAGQVHLVTVPPESGTDELAARFFGVLGVAHLRLQAAETRSNTSLGAVQAELLRRVNLALGDRLPKPRLGYDRVGRWFLADKFLAAQGGPPPLMPTWTEEWCDRLAQEWTATIREAGYDVRGDLTDLLPDAGHFAGAEADVDDQALLDSALRALADVLAFRHDELATIDALHARVAELEARLAEQVSARESSRPGTSRALSRWRGRR</sequence>
<evidence type="ECO:0000313" key="2">
    <source>
        <dbReference type="EMBL" id="RNM16735.1"/>
    </source>
</evidence>
<dbReference type="AlphaFoldDB" id="A0A3N0GWA0"/>
<dbReference type="Proteomes" id="UP000279994">
    <property type="component" value="Unassembled WGS sequence"/>
</dbReference>
<dbReference type="RefSeq" id="WP_123221625.1">
    <property type="nucleotide sequence ID" value="NZ_RJSF01000007.1"/>
</dbReference>
<accession>A0A3N0GWA0</accession>
<dbReference type="OrthoDB" id="5144031at2"/>
<name>A0A3N0GWA0_9ACTN</name>
<keyword evidence="3" id="KW-1185">Reference proteome</keyword>
<reference evidence="2 3" key="1">
    <citation type="submission" date="2018-11" db="EMBL/GenBank/DDBJ databases">
        <authorList>
            <person name="Li F."/>
        </authorList>
    </citation>
    <scope>NUCLEOTIDE SEQUENCE [LARGE SCALE GENOMIC DNA]</scope>
    <source>
        <strain evidence="2 3">Gsoil 818</strain>
    </source>
</reference>
<evidence type="ECO:0000313" key="3">
    <source>
        <dbReference type="Proteomes" id="UP000279994"/>
    </source>
</evidence>
<comment type="caution">
    <text evidence="2">The sequence shown here is derived from an EMBL/GenBank/DDBJ whole genome shotgun (WGS) entry which is preliminary data.</text>
</comment>
<organism evidence="2 3">
    <name type="scientific">Nocardioides pocheonensis</name>
    <dbReference type="NCBI Taxonomy" id="661485"/>
    <lineage>
        <taxon>Bacteria</taxon>
        <taxon>Bacillati</taxon>
        <taxon>Actinomycetota</taxon>
        <taxon>Actinomycetes</taxon>
        <taxon>Propionibacteriales</taxon>
        <taxon>Nocardioidaceae</taxon>
        <taxon>Nocardioides</taxon>
    </lineage>
</organism>
<proteinExistence type="predicted"/>
<gene>
    <name evidence="2" type="ORF">EFL26_04260</name>
</gene>
<evidence type="ECO:0000256" key="1">
    <source>
        <dbReference type="SAM" id="MobiDB-lite"/>
    </source>
</evidence>